<sequence length="498" mass="56905">MTAQEKTINEITQFEVRNSGVMLDNQNDVDGYYFFYEVDRLKKGQREFAIEVIDNSLNEVAKKSYIDDKRTYLVDSKFNNQALIFALANKKEKFLKVITFDRKANQKEDIDIPLTSKELKYLAMMEQTGSFNMLFPVDNKGFLVNYVKDNKKIGYSLKYVATDGNSSWEYNSPLEDKLIYTINPIEANEEVVVALEGSRKSNASKKIDYRVIVIDIDNGKMLFESKFERNDNPRLVTNAFLTDEKKLVVLGEYFENGAKIFSDKSAGLFAETFNLDGTVLRDSKISWENEIDPKMPSSIDGKKKKRGYIYFHDIVRTNDGSYYAIGERYRKTASAAGIASLVLGGGNSQTPLTQLTITNAAVFKFDNTFKLEDVKVFEKGKSRAPSVFDFGSPQFNAHILKTIGAFDFEFTQRDITNDRFYSTFIDYERLKGERNKFALKTVIYNDGNLSQDKMYLNKSNGTVDMRVLPGKLGSVMLVEYNKKDKTVQLHLEKLNLGN</sequence>
<reference evidence="1 2" key="1">
    <citation type="journal article" date="2019" name="Int. J. Syst. Evol. Microbiol.">
        <title>The Global Catalogue of Microorganisms (GCM) 10K type strain sequencing project: providing services to taxonomists for standard genome sequencing and annotation.</title>
        <authorList>
            <consortium name="The Broad Institute Genomics Platform"/>
            <consortium name="The Broad Institute Genome Sequencing Center for Infectious Disease"/>
            <person name="Wu L."/>
            <person name="Ma J."/>
        </authorList>
    </citation>
    <scope>NUCLEOTIDE SEQUENCE [LARGE SCALE GENOMIC DNA]</scope>
    <source>
        <strain evidence="1 2">JCM 16082</strain>
    </source>
</reference>
<comment type="caution">
    <text evidence="1">The sequence shown here is derived from an EMBL/GenBank/DDBJ whole genome shotgun (WGS) entry which is preliminary data.</text>
</comment>
<dbReference type="EMBL" id="BAAAFG010000016">
    <property type="protein sequence ID" value="GAA0872992.1"/>
    <property type="molecule type" value="Genomic_DNA"/>
</dbReference>
<proteinExistence type="predicted"/>
<accession>A0ABN1MJB5</accession>
<evidence type="ECO:0000313" key="2">
    <source>
        <dbReference type="Proteomes" id="UP001500507"/>
    </source>
</evidence>
<keyword evidence="2" id="KW-1185">Reference proteome</keyword>
<protein>
    <submittedName>
        <fullName evidence="1">Uncharacterized protein</fullName>
    </submittedName>
</protein>
<organism evidence="1 2">
    <name type="scientific">Gangjinia marincola</name>
    <dbReference type="NCBI Taxonomy" id="578463"/>
    <lineage>
        <taxon>Bacteria</taxon>
        <taxon>Pseudomonadati</taxon>
        <taxon>Bacteroidota</taxon>
        <taxon>Flavobacteriia</taxon>
        <taxon>Flavobacteriales</taxon>
        <taxon>Flavobacteriaceae</taxon>
        <taxon>Gangjinia</taxon>
    </lineage>
</organism>
<dbReference type="InterPro" id="IPR046661">
    <property type="entry name" value="DUF6770"/>
</dbReference>
<gene>
    <name evidence="1" type="ORF">GCM10009117_21390</name>
</gene>
<dbReference type="Pfam" id="PF20559">
    <property type="entry name" value="DUF6770"/>
    <property type="match status" value="1"/>
</dbReference>
<dbReference type="Proteomes" id="UP001500507">
    <property type="component" value="Unassembled WGS sequence"/>
</dbReference>
<evidence type="ECO:0000313" key="1">
    <source>
        <dbReference type="EMBL" id="GAA0872992.1"/>
    </source>
</evidence>
<name>A0ABN1MJB5_9FLAO</name>